<feature type="compositionally biased region" description="Polar residues" evidence="13">
    <location>
        <begin position="1131"/>
        <end position="1149"/>
    </location>
</feature>
<dbReference type="InterPro" id="IPR000048">
    <property type="entry name" value="IQ_motif_EF-hand-BS"/>
</dbReference>
<keyword evidence="8 12" id="KW-0175">Coiled coil</keyword>
<evidence type="ECO:0000256" key="10">
    <source>
        <dbReference type="ARBA" id="ARBA00023175"/>
    </source>
</evidence>
<dbReference type="GO" id="GO:0000146">
    <property type="term" value="F:microfilament motor activity"/>
    <property type="evidence" value="ECO:0007669"/>
    <property type="project" value="InterPro"/>
</dbReference>
<dbReference type="Gene3D" id="6.20.240.20">
    <property type="match status" value="1"/>
</dbReference>
<accession>A0A8C4NCC2</accession>
<feature type="compositionally biased region" description="Polar residues" evidence="13">
    <location>
        <begin position="1247"/>
        <end position="1256"/>
    </location>
</feature>
<dbReference type="SMART" id="SM00314">
    <property type="entry name" value="RA"/>
    <property type="match status" value="1"/>
</dbReference>
<evidence type="ECO:0000256" key="9">
    <source>
        <dbReference type="ARBA" id="ARBA00023123"/>
    </source>
</evidence>
<feature type="region of interest" description="Actin-binding" evidence="11">
    <location>
        <begin position="913"/>
        <end position="935"/>
    </location>
</feature>
<organism evidence="16 17">
    <name type="scientific">Eptatretus burgeri</name>
    <name type="common">Inshore hagfish</name>
    <dbReference type="NCBI Taxonomy" id="7764"/>
    <lineage>
        <taxon>Eukaryota</taxon>
        <taxon>Metazoa</taxon>
        <taxon>Chordata</taxon>
        <taxon>Craniata</taxon>
        <taxon>Vertebrata</taxon>
        <taxon>Cyclostomata</taxon>
        <taxon>Myxini</taxon>
        <taxon>Myxiniformes</taxon>
        <taxon>Myxinidae</taxon>
        <taxon>Eptatretinae</taxon>
        <taxon>Eptatretus</taxon>
    </lineage>
</organism>
<dbReference type="Gene3D" id="3.40.850.10">
    <property type="entry name" value="Kinesin motor domain"/>
    <property type="match status" value="2"/>
</dbReference>
<feature type="compositionally biased region" description="Basic and acidic residues" evidence="13">
    <location>
        <begin position="1112"/>
        <end position="1130"/>
    </location>
</feature>
<dbReference type="SUPFAM" id="SSF54236">
    <property type="entry name" value="Ubiquitin-like"/>
    <property type="match status" value="1"/>
</dbReference>
<dbReference type="SMART" id="SM00242">
    <property type="entry name" value="MYSc"/>
    <property type="match status" value="1"/>
</dbReference>
<feature type="region of interest" description="Disordered" evidence="13">
    <location>
        <begin position="1630"/>
        <end position="1649"/>
    </location>
</feature>
<evidence type="ECO:0000313" key="17">
    <source>
        <dbReference type="Proteomes" id="UP000694388"/>
    </source>
</evidence>
<dbReference type="Gene3D" id="1.20.120.720">
    <property type="entry name" value="Myosin VI head, motor domain, U50 subdomain"/>
    <property type="match status" value="1"/>
</dbReference>
<dbReference type="Proteomes" id="UP000694388">
    <property type="component" value="Unplaced"/>
</dbReference>
<evidence type="ECO:0000256" key="11">
    <source>
        <dbReference type="PROSITE-ProRule" id="PRU00782"/>
    </source>
</evidence>
<dbReference type="SUPFAM" id="SSF52540">
    <property type="entry name" value="P-loop containing nucleoside triphosphate hydrolases"/>
    <property type="match status" value="1"/>
</dbReference>
<dbReference type="InterPro" id="IPR000159">
    <property type="entry name" value="RA_dom"/>
</dbReference>
<dbReference type="SMART" id="SM00015">
    <property type="entry name" value="IQ"/>
    <property type="match status" value="2"/>
</dbReference>
<dbReference type="PROSITE" id="PS50200">
    <property type="entry name" value="RA"/>
    <property type="match status" value="1"/>
</dbReference>
<dbReference type="Pfam" id="PF00788">
    <property type="entry name" value="RA"/>
    <property type="match status" value="1"/>
</dbReference>
<keyword evidence="6" id="KW-0479">Metal-binding</keyword>
<dbReference type="PROSITE" id="PS50096">
    <property type="entry name" value="IQ"/>
    <property type="match status" value="1"/>
</dbReference>
<dbReference type="PANTHER" id="PTHR46184:SF5">
    <property type="entry name" value="UNCONVENTIONAL MYOSIN-IXA-LIKE"/>
    <property type="match status" value="1"/>
</dbReference>
<reference evidence="16" key="1">
    <citation type="submission" date="2025-05" db="UniProtKB">
        <authorList>
            <consortium name="Ensembl"/>
        </authorList>
    </citation>
    <scope>IDENTIFICATION</scope>
</reference>
<dbReference type="Pfam" id="PF00612">
    <property type="entry name" value="IQ"/>
    <property type="match status" value="1"/>
</dbReference>
<dbReference type="GO" id="GO:0044295">
    <property type="term" value="C:axonal growth cone"/>
    <property type="evidence" value="ECO:0007669"/>
    <property type="project" value="TreeGrafter"/>
</dbReference>
<feature type="region of interest" description="Disordered" evidence="13">
    <location>
        <begin position="1104"/>
        <end position="1149"/>
    </location>
</feature>
<dbReference type="FunFam" id="3.40.850.10:FF:000008">
    <property type="entry name" value="Putative unconventional myosin-IXa"/>
    <property type="match status" value="1"/>
</dbReference>
<evidence type="ECO:0000256" key="3">
    <source>
        <dbReference type="ARBA" id="ARBA00022490"/>
    </source>
</evidence>
<keyword evidence="9 11" id="KW-0518">Myosin</keyword>
<dbReference type="InterPro" id="IPR036023">
    <property type="entry name" value="MYSc_Myo9"/>
</dbReference>
<dbReference type="FunFam" id="1.20.120.720:FF:000003">
    <property type="entry name" value="Putative unconventional myosin-IXa"/>
    <property type="match status" value="1"/>
</dbReference>
<dbReference type="InterPro" id="IPR027417">
    <property type="entry name" value="P-loop_NTPase"/>
</dbReference>
<evidence type="ECO:0008006" key="18">
    <source>
        <dbReference type="Google" id="ProtNLM"/>
    </source>
</evidence>
<evidence type="ECO:0000256" key="12">
    <source>
        <dbReference type="SAM" id="Coils"/>
    </source>
</evidence>
<evidence type="ECO:0000256" key="6">
    <source>
        <dbReference type="ARBA" id="ARBA00022771"/>
    </source>
</evidence>
<dbReference type="GO" id="GO:0016459">
    <property type="term" value="C:myosin complex"/>
    <property type="evidence" value="ECO:0007669"/>
    <property type="project" value="UniProtKB-KW"/>
</dbReference>
<dbReference type="GO" id="GO:0045198">
    <property type="term" value="P:establishment of epithelial cell apical/basal polarity"/>
    <property type="evidence" value="ECO:0007669"/>
    <property type="project" value="TreeGrafter"/>
</dbReference>
<feature type="region of interest" description="Disordered" evidence="13">
    <location>
        <begin position="1170"/>
        <end position="1381"/>
    </location>
</feature>
<feature type="compositionally biased region" description="Basic and acidic residues" evidence="13">
    <location>
        <begin position="1186"/>
        <end position="1201"/>
    </location>
</feature>
<evidence type="ECO:0000256" key="13">
    <source>
        <dbReference type="SAM" id="MobiDB-lite"/>
    </source>
</evidence>
<dbReference type="Ensembl" id="ENSEBUT00000004932.1">
    <property type="protein sequence ID" value="ENSEBUP00000004494.1"/>
    <property type="gene ID" value="ENSEBUG00000003017.1"/>
</dbReference>
<dbReference type="GO" id="GO:0035556">
    <property type="term" value="P:intracellular signal transduction"/>
    <property type="evidence" value="ECO:0007669"/>
    <property type="project" value="InterPro"/>
</dbReference>
<dbReference type="Gene3D" id="1.20.5.190">
    <property type="match status" value="1"/>
</dbReference>
<dbReference type="InterPro" id="IPR036961">
    <property type="entry name" value="Kinesin_motor_dom_sf"/>
</dbReference>
<dbReference type="CDD" id="cd01385">
    <property type="entry name" value="MYSc_Myo9"/>
    <property type="match status" value="1"/>
</dbReference>
<dbReference type="GO" id="GO:0005884">
    <property type="term" value="C:actin filament"/>
    <property type="evidence" value="ECO:0007669"/>
    <property type="project" value="TreeGrafter"/>
</dbReference>
<keyword evidence="6" id="KW-0862">Zinc</keyword>
<evidence type="ECO:0000256" key="1">
    <source>
        <dbReference type="ARBA" id="ARBA00004496"/>
    </source>
</evidence>
<dbReference type="PANTHER" id="PTHR46184">
    <property type="entry name" value="UNCONVENTIONAL MYOSIN-IXB-LIKE PROTEIN"/>
    <property type="match status" value="1"/>
</dbReference>
<evidence type="ECO:0000256" key="8">
    <source>
        <dbReference type="ARBA" id="ARBA00023054"/>
    </source>
</evidence>
<dbReference type="Gene3D" id="1.20.58.530">
    <property type="match status" value="2"/>
</dbReference>
<keyword evidence="2" id="KW-0343">GTPase activation</keyword>
<evidence type="ECO:0000256" key="2">
    <source>
        <dbReference type="ARBA" id="ARBA00022468"/>
    </source>
</evidence>
<feature type="region of interest" description="Disordered" evidence="13">
    <location>
        <begin position="1696"/>
        <end position="1765"/>
    </location>
</feature>
<dbReference type="FunFam" id="3.40.850.10:FF:000013">
    <property type="entry name" value="unconventional myosin-IXa isoform X1"/>
    <property type="match status" value="1"/>
</dbReference>
<proteinExistence type="inferred from homology"/>
<dbReference type="InterPro" id="IPR001609">
    <property type="entry name" value="Myosin_head_motor_dom-like"/>
</dbReference>
<feature type="compositionally biased region" description="Polar residues" evidence="13">
    <location>
        <begin position="1265"/>
        <end position="1274"/>
    </location>
</feature>
<keyword evidence="10 11" id="KW-0505">Motor protein</keyword>
<feature type="coiled-coil region" evidence="12">
    <location>
        <begin position="1385"/>
        <end position="1441"/>
    </location>
</feature>
<dbReference type="GO" id="GO:0005737">
    <property type="term" value="C:cytoplasm"/>
    <property type="evidence" value="ECO:0007669"/>
    <property type="project" value="UniProtKB-SubCell"/>
</dbReference>
<comment type="similarity">
    <text evidence="11">Belongs to the TRAFAC class myosin-kinesin ATPase superfamily. Myosin family.</text>
</comment>
<keyword evidence="7 11" id="KW-0067">ATP-binding</keyword>
<keyword evidence="3" id="KW-0963">Cytoplasm</keyword>
<evidence type="ECO:0000313" key="16">
    <source>
        <dbReference type="Ensembl" id="ENSEBUP00000004472.1"/>
    </source>
</evidence>
<comment type="subcellular location">
    <subcellularLocation>
        <location evidence="1">Cytoplasm</location>
    </subcellularLocation>
</comment>
<feature type="compositionally biased region" description="Polar residues" evidence="13">
    <location>
        <begin position="770"/>
        <end position="781"/>
    </location>
</feature>
<keyword evidence="5 11" id="KW-0547">Nucleotide-binding</keyword>
<dbReference type="Gene3D" id="3.10.20.90">
    <property type="entry name" value="Phosphatidylinositol 3-kinase Catalytic Subunit, Chain A, domain 1"/>
    <property type="match status" value="1"/>
</dbReference>
<evidence type="ECO:0000259" key="14">
    <source>
        <dbReference type="PROSITE" id="PS50200"/>
    </source>
</evidence>
<name>A0A8C4NCC2_EPTBU</name>
<dbReference type="GeneTree" id="ENSGT00940000154905"/>
<dbReference type="PROSITE" id="PS51456">
    <property type="entry name" value="MYOSIN_MOTOR"/>
    <property type="match status" value="1"/>
</dbReference>
<evidence type="ECO:0000256" key="5">
    <source>
        <dbReference type="ARBA" id="ARBA00022741"/>
    </source>
</evidence>
<evidence type="ECO:0000256" key="7">
    <source>
        <dbReference type="ARBA" id="ARBA00022840"/>
    </source>
</evidence>
<feature type="domain" description="Myosin motor" evidence="15">
    <location>
        <begin position="156"/>
        <end position="1032"/>
    </location>
</feature>
<feature type="compositionally biased region" description="Basic and acidic residues" evidence="13">
    <location>
        <begin position="1743"/>
        <end position="1754"/>
    </location>
</feature>
<feature type="binding site" evidence="11">
    <location>
        <begin position="249"/>
        <end position="256"/>
    </location>
    <ligand>
        <name>ATP</name>
        <dbReference type="ChEBI" id="CHEBI:30616"/>
    </ligand>
</feature>
<keyword evidence="17" id="KW-1185">Reference proteome</keyword>
<evidence type="ECO:0000259" key="15">
    <source>
        <dbReference type="PROSITE" id="PS51456"/>
    </source>
</evidence>
<feature type="domain" description="Ras-associating" evidence="14">
    <location>
        <begin position="19"/>
        <end position="121"/>
    </location>
</feature>
<dbReference type="Gene3D" id="1.10.10.820">
    <property type="match status" value="1"/>
</dbReference>
<dbReference type="GO" id="GO:0045202">
    <property type="term" value="C:synapse"/>
    <property type="evidence" value="ECO:0007669"/>
    <property type="project" value="UniProtKB-SubCell"/>
</dbReference>
<feature type="region of interest" description="Disordered" evidence="13">
    <location>
        <begin position="1513"/>
        <end position="1538"/>
    </location>
</feature>
<feature type="region of interest" description="Disordered" evidence="13">
    <location>
        <begin position="765"/>
        <end position="793"/>
    </location>
</feature>
<dbReference type="InterPro" id="IPR046987">
    <property type="entry name" value="Myo9"/>
</dbReference>
<dbReference type="GO" id="GO:0016020">
    <property type="term" value="C:membrane"/>
    <property type="evidence" value="ECO:0007669"/>
    <property type="project" value="UniProtKB-SubCell"/>
</dbReference>
<evidence type="ECO:0000256" key="4">
    <source>
        <dbReference type="ARBA" id="ARBA00022737"/>
    </source>
</evidence>
<keyword evidence="6" id="KW-0863">Zinc-finger</keyword>
<feature type="compositionally biased region" description="Polar residues" evidence="13">
    <location>
        <begin position="1342"/>
        <end position="1355"/>
    </location>
</feature>
<protein>
    <recommendedName>
        <fullName evidence="18">Myosin IXA</fullName>
    </recommendedName>
</protein>
<dbReference type="Ensembl" id="ENSEBUT00000004910.1">
    <property type="protein sequence ID" value="ENSEBUP00000004472.1"/>
    <property type="gene ID" value="ENSEBUG00000003017.1"/>
</dbReference>
<sequence>MSMLYELGSSGRPNRRERDECTLRVYPGNIAEDTIYCPVLARRDTSAADVIQMLISKLSLERGKCYVLAEVRESGGEEWVLTPGDFPAQRMFLWPRAALDEQGNAVRSREDYRFLLREKNVDGSIRYEGPLHSWLRVTEERRLMVERGLLPASTTQDYDDLCALPDLNERSLLDNLRVRFKQEKIYTYIGAILIAMNPFKFLPIYNPKYVQLYDNHRLGTLQPHVFAVADAAYHNMLRRRINQCIVISGESGSGKTQSTNFLIHHLTALSQKGYASGVEQIILGAGPVLEAFGNAKTAHNNNSSRFGKFIQVNYRENGIVRGAIVEKYLLEKSRLVSQEHNERNYHVFYYLLCGTSKQEREELRLLEPEAYLYLNQMKKKEPKSCFSCDATDGYVEEEEDLRHDFKRLQLAMEMVGFLPATRKQIFSLLSAVLHLGNIAYKRRPYREEATEVENPEMLKVLSELLQVKEEMLMEALTTRKAVTVGEKLILPYKLNEAVTARDSMAKSLYSALFDWIVLRINHALMNKMERVHNVKWLSIGVLDIFGFEDFENNSFEQFCINYANECLHYYFNQHVFKNEQEEYQREGINWNTIDYIDNTGCINLISKKPTGLFHLLDEECNFPQATSETLLAKFKRQNIANKYYEITAIMEPAFIIQHYAGKVKYMIKDFREKNGDHMRPDIVVVLRSSHSSFMRSLVSIDPVALFRWAILRAVFRASFAFRSAAAQAKHKAGLLSEANHGHVTSYSFLRHPVHQRSLEILQRCKEDPDSTQQKGQISGPNVQRRRSSGRTQHNFSSVDLCQEVMQRTNESCDGKMEIRPQSGVQGPAWRAGLDDTAVFAFPAHSRLMDRVSGILMKNKTSKPKHHVPKHLLDVKSLKHMVSLTLQDCTTKSLLHVNKKKKPPSITAQFQTSLSKLLETLNQAEPYFIRCIRSNAEKLPLRFDERVVLRQLRYTGMLQTVRIRQTGYSARYTLQEFVEHFRLLLPRRSGKFRDDAMGLLKRTGLDPQSYQLGRTKVFLQEAERQRLLEKLHAEVLRCIVLLQRWCRMCLDRKRFLRARSAAISIQRCWRKKLLVSNIIRLQAACKGSLQRSRCKELLLQRSRQQNMVLGGKDPSEHQTNDENAELAKDKQQPPSQNGGSPCSNVNSSMLNSTDKQIKNDTADYSEQLFISSGVEESPEPQSSDSVTRQERPRSLLLDSEKARARRQNNRQRELDQAAYSLEYRRQRSGNSCPSPTGALAMVKEPSPFTVSPQNDVSKISDFEGVTSESKSNFGNESPLPGVSQRKPRITGGSSNVSGKNVPLSPVVANTELKLSTTEQEDSTPGDFLQSPSKEEAVGELSPTGGSQEDNMSSLSDFDSLEPSETKAEGDALSPDDIANRGELFSNDSKQKMLQQLEESSHAVQERQQWRHLEHQYDCQDIMAVMRMQKNQLTRERLNLQRRQEELLAPQENKFLQKRINDDGFFYQGSKSLAHSQPVSMERLPGTGAGSMGHLPLVGECLAHAEGQDECIQNSRTIQRSHSARVSSTSDPRGPPFQSNSWLLHQTEQLGETTRPSRYGKQLRKKGFLHASETRLANIEDREQVDDQCSSSPVSPPLSPIGVKFDEDKRSSTVRKRRLGMTRSNFLVQKSQDMPSDEEDHTFPPQMEGTKMTQKAEVPHEIWGMPVEWDEGFQLVTPASITRTQTKGQDRSRWKIFSSKRSSEKKTGKENMPVDIEWEDTGLIPVEMDVGSRNDFGENRAGGSTHHEDGKDRNGKENTGASVQASSTVRVARKKSIKISSVHSASTQSKQSSTQVLTSQTDLDNMISFVLNKISELEPDRLELTVELFLEALKEFHKNMVETYVRVVTVSFDSLGAYLIHFIFIPVGCI</sequence>
<dbReference type="GO" id="GO:0051015">
    <property type="term" value="F:actin filament binding"/>
    <property type="evidence" value="ECO:0007669"/>
    <property type="project" value="TreeGrafter"/>
</dbReference>
<dbReference type="FunFam" id="1.20.58.530:FF:000005">
    <property type="entry name" value="unconventional myosin-IXa isoform X1"/>
    <property type="match status" value="1"/>
</dbReference>
<keyword evidence="11" id="KW-0009">Actin-binding</keyword>
<dbReference type="GO" id="GO:0008270">
    <property type="term" value="F:zinc ion binding"/>
    <property type="evidence" value="ECO:0007669"/>
    <property type="project" value="UniProtKB-KW"/>
</dbReference>
<dbReference type="PRINTS" id="PR00193">
    <property type="entry name" value="MYOSINHEAVY"/>
</dbReference>
<dbReference type="InterPro" id="IPR029071">
    <property type="entry name" value="Ubiquitin-like_domsf"/>
</dbReference>
<dbReference type="Pfam" id="PF00063">
    <property type="entry name" value="Myosin_head"/>
    <property type="match status" value="2"/>
</dbReference>
<dbReference type="GO" id="GO:0005096">
    <property type="term" value="F:GTPase activator activity"/>
    <property type="evidence" value="ECO:0007669"/>
    <property type="project" value="UniProtKB-KW"/>
</dbReference>
<feature type="region of interest" description="Disordered" evidence="13">
    <location>
        <begin position="1580"/>
        <end position="1611"/>
    </location>
</feature>
<keyword evidence="4" id="KW-0677">Repeat</keyword>
<feature type="compositionally biased region" description="Polar residues" evidence="13">
    <location>
        <begin position="1755"/>
        <end position="1765"/>
    </location>
</feature>
<dbReference type="GO" id="GO:0005524">
    <property type="term" value="F:ATP binding"/>
    <property type="evidence" value="ECO:0007669"/>
    <property type="project" value="UniProtKB-UniRule"/>
</dbReference>